<gene>
    <name evidence="1" type="ORF">METZ01_LOCUS471803</name>
</gene>
<name>A0A383BGF0_9ZZZZ</name>
<accession>A0A383BGF0</accession>
<proteinExistence type="predicted"/>
<feature type="non-terminal residue" evidence="1">
    <location>
        <position position="96"/>
    </location>
</feature>
<reference evidence="1" key="1">
    <citation type="submission" date="2018-05" db="EMBL/GenBank/DDBJ databases">
        <authorList>
            <person name="Lanie J.A."/>
            <person name="Ng W.-L."/>
            <person name="Kazmierczak K.M."/>
            <person name="Andrzejewski T.M."/>
            <person name="Davidsen T.M."/>
            <person name="Wayne K.J."/>
            <person name="Tettelin H."/>
            <person name="Glass J.I."/>
            <person name="Rusch D."/>
            <person name="Podicherti R."/>
            <person name="Tsui H.-C.T."/>
            <person name="Winkler M.E."/>
        </authorList>
    </citation>
    <scope>NUCLEOTIDE SEQUENCE</scope>
</reference>
<dbReference type="Gene3D" id="3.40.30.10">
    <property type="entry name" value="Glutaredoxin"/>
    <property type="match status" value="1"/>
</dbReference>
<dbReference type="AlphaFoldDB" id="A0A383BGF0"/>
<organism evidence="1">
    <name type="scientific">marine metagenome</name>
    <dbReference type="NCBI Taxonomy" id="408172"/>
    <lineage>
        <taxon>unclassified sequences</taxon>
        <taxon>metagenomes</taxon>
        <taxon>ecological metagenomes</taxon>
    </lineage>
</organism>
<dbReference type="EMBL" id="UINC01200181">
    <property type="protein sequence ID" value="SVE18949.1"/>
    <property type="molecule type" value="Genomic_DNA"/>
</dbReference>
<feature type="non-terminal residue" evidence="1">
    <location>
        <position position="1"/>
    </location>
</feature>
<sequence>VSIERLKTEHAISTSWIHFPLHPKIADEGMPVRDLFPNRDPEDMKAMGNQMRALMEEAGLAYGKRDMTYNSRLAQELGSWADTQEGGSTIHDRLFK</sequence>
<protein>
    <submittedName>
        <fullName evidence="1">Uncharacterized protein</fullName>
    </submittedName>
</protein>
<evidence type="ECO:0000313" key="1">
    <source>
        <dbReference type="EMBL" id="SVE18949.1"/>
    </source>
</evidence>